<dbReference type="EMBL" id="LT607411">
    <property type="protein sequence ID" value="SCE77563.1"/>
    <property type="molecule type" value="Genomic_DNA"/>
</dbReference>
<dbReference type="PANTHER" id="PTHR33169">
    <property type="entry name" value="PADR-FAMILY TRANSCRIPTIONAL REGULATOR"/>
    <property type="match status" value="1"/>
</dbReference>
<proteinExistence type="predicted"/>
<feature type="domain" description="Transcription regulator PadR N-terminal" evidence="1">
    <location>
        <begin position="17"/>
        <end position="91"/>
    </location>
</feature>
<dbReference type="PANTHER" id="PTHR33169:SF13">
    <property type="entry name" value="PADR-FAMILY TRANSCRIPTIONAL REGULATOR"/>
    <property type="match status" value="1"/>
</dbReference>
<gene>
    <name evidence="2" type="ORF">GA0074695_1019</name>
</gene>
<dbReference type="Gene3D" id="1.10.10.10">
    <property type="entry name" value="Winged helix-like DNA-binding domain superfamily/Winged helix DNA-binding domain"/>
    <property type="match status" value="1"/>
</dbReference>
<name>A0A1C4V0W3_MICVI</name>
<accession>A0A1C4V0W3</accession>
<evidence type="ECO:0000259" key="1">
    <source>
        <dbReference type="Pfam" id="PF03551"/>
    </source>
</evidence>
<dbReference type="InterPro" id="IPR052509">
    <property type="entry name" value="Metal_resp_DNA-bind_regulator"/>
</dbReference>
<keyword evidence="3" id="KW-1185">Reference proteome</keyword>
<dbReference type="Proteomes" id="UP000198242">
    <property type="component" value="Chromosome I"/>
</dbReference>
<dbReference type="SUPFAM" id="SSF46785">
    <property type="entry name" value="Winged helix' DNA-binding domain"/>
    <property type="match status" value="1"/>
</dbReference>
<dbReference type="InterPro" id="IPR036390">
    <property type="entry name" value="WH_DNA-bd_sf"/>
</dbReference>
<dbReference type="InterPro" id="IPR036388">
    <property type="entry name" value="WH-like_DNA-bd_sf"/>
</dbReference>
<organism evidence="2 3">
    <name type="scientific">Micromonospora viridifaciens</name>
    <dbReference type="NCBI Taxonomy" id="1881"/>
    <lineage>
        <taxon>Bacteria</taxon>
        <taxon>Bacillati</taxon>
        <taxon>Actinomycetota</taxon>
        <taxon>Actinomycetes</taxon>
        <taxon>Micromonosporales</taxon>
        <taxon>Micromonosporaceae</taxon>
        <taxon>Micromonospora</taxon>
    </lineage>
</organism>
<evidence type="ECO:0000313" key="2">
    <source>
        <dbReference type="EMBL" id="SCE77563.1"/>
    </source>
</evidence>
<dbReference type="InterPro" id="IPR005149">
    <property type="entry name" value="Tscrpt_reg_PadR_N"/>
</dbReference>
<dbReference type="Pfam" id="PF03551">
    <property type="entry name" value="PadR"/>
    <property type="match status" value="1"/>
</dbReference>
<reference evidence="3" key="1">
    <citation type="submission" date="2016-06" db="EMBL/GenBank/DDBJ databases">
        <authorList>
            <person name="Varghese N."/>
            <person name="Submissions Spin"/>
        </authorList>
    </citation>
    <scope>NUCLEOTIDE SEQUENCE [LARGE SCALE GENOMIC DNA]</scope>
    <source>
        <strain evidence="3">DSM 43909</strain>
    </source>
</reference>
<evidence type="ECO:0000313" key="3">
    <source>
        <dbReference type="Proteomes" id="UP000198242"/>
    </source>
</evidence>
<dbReference type="AlphaFoldDB" id="A0A1C4V0W3"/>
<sequence length="120" mass="13050">MIGIVLAMSMQEPTFLVLTVLAERPRHGYGIMKAAEEVSGGTITVRPGTLYAALDRLAMEGLIEVASEDAIPGGRIRRYYRLTPLGAQRLRSEAERRRTVASLAIQRLSNLTPSLGVSPT</sequence>
<protein>
    <submittedName>
        <fullName evidence="2">Transcriptional regulator PadR-like family protein</fullName>
    </submittedName>
</protein>